<dbReference type="Proteomes" id="UP000708208">
    <property type="component" value="Unassembled WGS sequence"/>
</dbReference>
<name>A0A8J2PLQ5_9HEXA</name>
<comment type="caution">
    <text evidence="3">The sequence shown here is derived from an EMBL/GenBank/DDBJ whole genome shotgun (WGS) entry which is preliminary data.</text>
</comment>
<dbReference type="EMBL" id="CAJVCH010547130">
    <property type="protein sequence ID" value="CAG7828329.1"/>
    <property type="molecule type" value="Genomic_DNA"/>
</dbReference>
<sequence>MLKFVLFSFVVFMLHEQSGAQFSFQNAWRQSVQKLESITLPPIRIGNFDLIPASQKKTDEENQVPVSDYEDLFDMQEVTTPGPEPIVEEPIEKVDVHQAFDSKPSQIQQTAEISKDDQTLIDFVVQKLTSIDSKVDKLQEELRDARETIQKQNQILEQCPCQQGSVTQVPPEEDLSIYARIATTPAPLDDVEWTSTPSQHSAYQLVGQSRQRIQQDVTSTPSQPSAFQYAGQSRQRIEEDLQEDFQEDLDVTSAPIQPTTSQIIGQSRQRVQYPTQVPYPQLYLSQATRVASTAAPVHTEDHDSQWFREHSIVQVSANRYPHNFGHIGQQYTDSSEELQDIRAHVVQ</sequence>
<evidence type="ECO:0000256" key="1">
    <source>
        <dbReference type="SAM" id="Coils"/>
    </source>
</evidence>
<gene>
    <name evidence="3" type="ORF">AFUS01_LOCUS38264</name>
</gene>
<accession>A0A8J2PLQ5</accession>
<keyword evidence="1" id="KW-0175">Coiled coil</keyword>
<protein>
    <submittedName>
        <fullName evidence="3">Uncharacterized protein</fullName>
    </submittedName>
</protein>
<evidence type="ECO:0000313" key="3">
    <source>
        <dbReference type="EMBL" id="CAG7828329.1"/>
    </source>
</evidence>
<keyword evidence="4" id="KW-1185">Reference proteome</keyword>
<proteinExistence type="predicted"/>
<evidence type="ECO:0000313" key="4">
    <source>
        <dbReference type="Proteomes" id="UP000708208"/>
    </source>
</evidence>
<evidence type="ECO:0000256" key="2">
    <source>
        <dbReference type="SAM" id="SignalP"/>
    </source>
</evidence>
<feature type="chain" id="PRO_5035188272" evidence="2">
    <location>
        <begin position="21"/>
        <end position="347"/>
    </location>
</feature>
<organism evidence="3 4">
    <name type="scientific">Allacma fusca</name>
    <dbReference type="NCBI Taxonomy" id="39272"/>
    <lineage>
        <taxon>Eukaryota</taxon>
        <taxon>Metazoa</taxon>
        <taxon>Ecdysozoa</taxon>
        <taxon>Arthropoda</taxon>
        <taxon>Hexapoda</taxon>
        <taxon>Collembola</taxon>
        <taxon>Symphypleona</taxon>
        <taxon>Sminthuridae</taxon>
        <taxon>Allacma</taxon>
    </lineage>
</organism>
<dbReference type="AlphaFoldDB" id="A0A8J2PLQ5"/>
<feature type="signal peptide" evidence="2">
    <location>
        <begin position="1"/>
        <end position="20"/>
    </location>
</feature>
<keyword evidence="2" id="KW-0732">Signal</keyword>
<feature type="coiled-coil region" evidence="1">
    <location>
        <begin position="128"/>
        <end position="155"/>
    </location>
</feature>
<reference evidence="3" key="1">
    <citation type="submission" date="2021-06" db="EMBL/GenBank/DDBJ databases">
        <authorList>
            <person name="Hodson N. C."/>
            <person name="Mongue J. A."/>
            <person name="Jaron S. K."/>
        </authorList>
    </citation>
    <scope>NUCLEOTIDE SEQUENCE</scope>
</reference>